<protein>
    <submittedName>
        <fullName evidence="10">Predicted branched-chain amino acid permease (Azaleucine resistance)</fullName>
    </submittedName>
</protein>
<comment type="subcellular location">
    <subcellularLocation>
        <location evidence="1">Cell membrane</location>
        <topology evidence="1">Multi-pass membrane protein</topology>
    </subcellularLocation>
</comment>
<evidence type="ECO:0000256" key="3">
    <source>
        <dbReference type="ARBA" id="ARBA00022448"/>
    </source>
</evidence>
<keyword evidence="11" id="KW-1185">Reference proteome</keyword>
<sequence>MNAAALLRQPAFRQGVTDMLGTGLGVGAWGLVTGVAMVKTGMPVALALLMSLLVYAGSAQLAVLPLLAVGAPLWVVWLTAACVNLRFVIFSNMWRSYFAPLPLRQRLTLGYFSGDVIFVAFLKRYPKPQPEPSQVPYFWGAASVNWLAWQVPSIAGILLANWVPLSWGLGFAGVLALLGVLLSLLFDRATWLATGVAATAAIAAFALPLKLNILVAIAAAIAAGLLMEAVDRRRHHPEVVLVPADSALPEDELQRVAAGDEVPLREERHP</sequence>
<organism evidence="10 11">
    <name type="scientific">Paenacidovorax caeni</name>
    <dbReference type="NCBI Taxonomy" id="343013"/>
    <lineage>
        <taxon>Bacteria</taxon>
        <taxon>Pseudomonadati</taxon>
        <taxon>Pseudomonadota</taxon>
        <taxon>Betaproteobacteria</taxon>
        <taxon>Burkholderiales</taxon>
        <taxon>Comamonadaceae</taxon>
        <taxon>Paenacidovorax</taxon>
    </lineage>
</organism>
<dbReference type="OrthoDB" id="9179311at2"/>
<reference evidence="10 11" key="1">
    <citation type="submission" date="2016-10" db="EMBL/GenBank/DDBJ databases">
        <authorList>
            <person name="de Groot N.N."/>
        </authorList>
    </citation>
    <scope>NUCLEOTIDE SEQUENCE [LARGE SCALE GENOMIC DNA]</scope>
    <source>
        <strain evidence="10 11">R-24608</strain>
    </source>
</reference>
<feature type="transmembrane region" description="Helical" evidence="9">
    <location>
        <begin position="106"/>
        <end position="125"/>
    </location>
</feature>
<comment type="similarity">
    <text evidence="2">Belongs to the AzlC family.</text>
</comment>
<evidence type="ECO:0000256" key="8">
    <source>
        <dbReference type="SAM" id="MobiDB-lite"/>
    </source>
</evidence>
<evidence type="ECO:0000256" key="5">
    <source>
        <dbReference type="ARBA" id="ARBA00022692"/>
    </source>
</evidence>
<name>A0A1I7FLK8_9BURK</name>
<keyword evidence="6 9" id="KW-1133">Transmembrane helix</keyword>
<evidence type="ECO:0000256" key="6">
    <source>
        <dbReference type="ARBA" id="ARBA00022989"/>
    </source>
</evidence>
<keyword evidence="3" id="KW-0813">Transport</keyword>
<dbReference type="GO" id="GO:1903785">
    <property type="term" value="P:L-valine transmembrane transport"/>
    <property type="evidence" value="ECO:0007669"/>
    <property type="project" value="TreeGrafter"/>
</dbReference>
<evidence type="ECO:0000256" key="2">
    <source>
        <dbReference type="ARBA" id="ARBA00010735"/>
    </source>
</evidence>
<dbReference type="RefSeq" id="WP_054255137.1">
    <property type="nucleotide sequence ID" value="NZ_CYIG01000005.1"/>
</dbReference>
<evidence type="ECO:0000256" key="4">
    <source>
        <dbReference type="ARBA" id="ARBA00022475"/>
    </source>
</evidence>
<evidence type="ECO:0000313" key="10">
    <source>
        <dbReference type="EMBL" id="SFU37077.1"/>
    </source>
</evidence>
<evidence type="ECO:0000256" key="1">
    <source>
        <dbReference type="ARBA" id="ARBA00004651"/>
    </source>
</evidence>
<evidence type="ECO:0000256" key="9">
    <source>
        <dbReference type="SAM" id="Phobius"/>
    </source>
</evidence>
<feature type="transmembrane region" description="Helical" evidence="9">
    <location>
        <begin position="167"/>
        <end position="186"/>
    </location>
</feature>
<feature type="transmembrane region" description="Helical" evidence="9">
    <location>
        <begin position="198"/>
        <end position="226"/>
    </location>
</feature>
<keyword evidence="7 9" id="KW-0472">Membrane</keyword>
<keyword evidence="4" id="KW-1003">Cell membrane</keyword>
<dbReference type="AlphaFoldDB" id="A0A1I7FLK8"/>
<feature type="transmembrane region" description="Helical" evidence="9">
    <location>
        <begin position="74"/>
        <end position="94"/>
    </location>
</feature>
<dbReference type="InterPro" id="IPR011606">
    <property type="entry name" value="Brnchd-chn_aa_trnsp_permease"/>
</dbReference>
<dbReference type="GO" id="GO:0005886">
    <property type="term" value="C:plasma membrane"/>
    <property type="evidence" value="ECO:0007669"/>
    <property type="project" value="UniProtKB-SubCell"/>
</dbReference>
<keyword evidence="5 9" id="KW-0812">Transmembrane</keyword>
<dbReference type="Proteomes" id="UP000183656">
    <property type="component" value="Unassembled WGS sequence"/>
</dbReference>
<feature type="region of interest" description="Disordered" evidence="8">
    <location>
        <begin position="251"/>
        <end position="270"/>
    </location>
</feature>
<feature type="transmembrane region" description="Helical" evidence="9">
    <location>
        <begin position="137"/>
        <end position="160"/>
    </location>
</feature>
<accession>A0A1I7FLK8</accession>
<dbReference type="EMBL" id="FPBX01000002">
    <property type="protein sequence ID" value="SFU37077.1"/>
    <property type="molecule type" value="Genomic_DNA"/>
</dbReference>
<proteinExistence type="inferred from homology"/>
<feature type="transmembrane region" description="Helical" evidence="9">
    <location>
        <begin position="45"/>
        <end position="68"/>
    </location>
</feature>
<gene>
    <name evidence="10" type="ORF">SAMN04489707_1002155</name>
</gene>
<dbReference type="STRING" id="343013.SAMN04489707_1002155"/>
<dbReference type="PANTHER" id="PTHR34979">
    <property type="entry name" value="INNER MEMBRANE PROTEIN YGAZ"/>
    <property type="match status" value="1"/>
</dbReference>
<evidence type="ECO:0000256" key="7">
    <source>
        <dbReference type="ARBA" id="ARBA00023136"/>
    </source>
</evidence>
<evidence type="ECO:0000313" key="11">
    <source>
        <dbReference type="Proteomes" id="UP000183656"/>
    </source>
</evidence>
<dbReference type="Pfam" id="PF03591">
    <property type="entry name" value="AzlC"/>
    <property type="match status" value="1"/>
</dbReference>
<dbReference type="PANTHER" id="PTHR34979:SF1">
    <property type="entry name" value="INNER MEMBRANE PROTEIN YGAZ"/>
    <property type="match status" value="1"/>
</dbReference>
<feature type="transmembrane region" description="Helical" evidence="9">
    <location>
        <begin position="20"/>
        <end position="38"/>
    </location>
</feature>